<name>A0A6A1UMZ5_9ROSI</name>
<dbReference type="Pfam" id="PF13962">
    <property type="entry name" value="PGG"/>
    <property type="match status" value="1"/>
</dbReference>
<comment type="caution">
    <text evidence="4">The sequence shown here is derived from an EMBL/GenBank/DDBJ whole genome shotgun (WGS) entry which is preliminary data.</text>
</comment>
<feature type="transmembrane region" description="Helical" evidence="2">
    <location>
        <begin position="655"/>
        <end position="676"/>
    </location>
</feature>
<keyword evidence="2" id="KW-0812">Transmembrane</keyword>
<evidence type="ECO:0000256" key="2">
    <source>
        <dbReference type="SAM" id="Phobius"/>
    </source>
</evidence>
<evidence type="ECO:0000313" key="5">
    <source>
        <dbReference type="Proteomes" id="UP000516437"/>
    </source>
</evidence>
<dbReference type="Gene3D" id="1.25.40.20">
    <property type="entry name" value="Ankyrin repeat-containing domain"/>
    <property type="match status" value="2"/>
</dbReference>
<keyword evidence="5" id="KW-1185">Reference proteome</keyword>
<dbReference type="InterPro" id="IPR002110">
    <property type="entry name" value="Ankyrin_rpt"/>
</dbReference>
<protein>
    <recommendedName>
        <fullName evidence="3">PGG domain-containing protein</fullName>
    </recommendedName>
</protein>
<feature type="compositionally biased region" description="Polar residues" evidence="1">
    <location>
        <begin position="295"/>
        <end position="304"/>
    </location>
</feature>
<feature type="transmembrane region" description="Helical" evidence="2">
    <location>
        <begin position="609"/>
        <end position="634"/>
    </location>
</feature>
<keyword evidence="2" id="KW-1133">Transmembrane helix</keyword>
<feature type="region of interest" description="Disordered" evidence="1">
    <location>
        <begin position="387"/>
        <end position="419"/>
    </location>
</feature>
<feature type="compositionally biased region" description="Basic and acidic residues" evidence="1">
    <location>
        <begin position="408"/>
        <end position="419"/>
    </location>
</feature>
<feature type="compositionally biased region" description="Basic and acidic residues" evidence="1">
    <location>
        <begin position="11"/>
        <end position="20"/>
    </location>
</feature>
<dbReference type="SUPFAM" id="SSF48403">
    <property type="entry name" value="Ankyrin repeat"/>
    <property type="match status" value="2"/>
</dbReference>
<dbReference type="SMART" id="SM00248">
    <property type="entry name" value="ANK"/>
    <property type="match status" value="6"/>
</dbReference>
<organism evidence="4 5">
    <name type="scientific">Morella rubra</name>
    <name type="common">Chinese bayberry</name>
    <dbReference type="NCBI Taxonomy" id="262757"/>
    <lineage>
        <taxon>Eukaryota</taxon>
        <taxon>Viridiplantae</taxon>
        <taxon>Streptophyta</taxon>
        <taxon>Embryophyta</taxon>
        <taxon>Tracheophyta</taxon>
        <taxon>Spermatophyta</taxon>
        <taxon>Magnoliopsida</taxon>
        <taxon>eudicotyledons</taxon>
        <taxon>Gunneridae</taxon>
        <taxon>Pentapetalae</taxon>
        <taxon>rosids</taxon>
        <taxon>fabids</taxon>
        <taxon>Fagales</taxon>
        <taxon>Myricaceae</taxon>
        <taxon>Morella</taxon>
    </lineage>
</organism>
<dbReference type="EMBL" id="RXIC02000057">
    <property type="protein sequence ID" value="KAB1201566.1"/>
    <property type="molecule type" value="Genomic_DNA"/>
</dbReference>
<feature type="region of interest" description="Disordered" evidence="1">
    <location>
        <begin position="1"/>
        <end position="20"/>
    </location>
</feature>
<gene>
    <name evidence="4" type="ORF">CJ030_MR0G003161</name>
</gene>
<proteinExistence type="predicted"/>
<feature type="compositionally biased region" description="Acidic residues" evidence="1">
    <location>
        <begin position="271"/>
        <end position="281"/>
    </location>
</feature>
<dbReference type="PANTHER" id="PTHR24177:SF215">
    <property type="entry name" value="PGG DOMAIN-CONTAINING PROTEIN"/>
    <property type="match status" value="1"/>
</dbReference>
<dbReference type="InterPro" id="IPR036770">
    <property type="entry name" value="Ankyrin_rpt-contain_sf"/>
</dbReference>
<feature type="domain" description="PGG" evidence="3">
    <location>
        <begin position="564"/>
        <end position="674"/>
    </location>
</feature>
<keyword evidence="2" id="KW-0472">Membrane</keyword>
<dbReference type="InterPro" id="IPR026961">
    <property type="entry name" value="PGG_dom"/>
</dbReference>
<accession>A0A6A1UMZ5</accession>
<feature type="transmembrane region" description="Helical" evidence="2">
    <location>
        <begin position="572"/>
        <end position="589"/>
    </location>
</feature>
<evidence type="ECO:0000313" key="4">
    <source>
        <dbReference type="EMBL" id="KAB1201566.1"/>
    </source>
</evidence>
<feature type="region of interest" description="Disordered" evidence="1">
    <location>
        <begin position="271"/>
        <end position="304"/>
    </location>
</feature>
<dbReference type="Pfam" id="PF12796">
    <property type="entry name" value="Ank_2"/>
    <property type="match status" value="1"/>
</dbReference>
<evidence type="ECO:0000259" key="3">
    <source>
        <dbReference type="Pfam" id="PF13962"/>
    </source>
</evidence>
<evidence type="ECO:0000256" key="1">
    <source>
        <dbReference type="SAM" id="MobiDB-lite"/>
    </source>
</evidence>
<reference evidence="4 5" key="1">
    <citation type="journal article" date="2019" name="Plant Biotechnol. J.">
        <title>The red bayberry genome and genetic basis of sex determination.</title>
        <authorList>
            <person name="Jia H.M."/>
            <person name="Jia H.J."/>
            <person name="Cai Q.L."/>
            <person name="Wang Y."/>
            <person name="Zhao H.B."/>
            <person name="Yang W.F."/>
            <person name="Wang G.Y."/>
            <person name="Li Y.H."/>
            <person name="Zhan D.L."/>
            <person name="Shen Y.T."/>
            <person name="Niu Q.F."/>
            <person name="Chang L."/>
            <person name="Qiu J."/>
            <person name="Zhao L."/>
            <person name="Xie H.B."/>
            <person name="Fu W.Y."/>
            <person name="Jin J."/>
            <person name="Li X.W."/>
            <person name="Jiao Y."/>
            <person name="Zhou C.C."/>
            <person name="Tu T."/>
            <person name="Chai C.Y."/>
            <person name="Gao J.L."/>
            <person name="Fan L.J."/>
            <person name="van de Weg E."/>
            <person name="Wang J.Y."/>
            <person name="Gao Z.S."/>
        </authorList>
    </citation>
    <scope>NUCLEOTIDE SEQUENCE [LARGE SCALE GENOMIC DNA]</scope>
    <source>
        <tissue evidence="4">Leaves</tissue>
    </source>
</reference>
<dbReference type="GO" id="GO:0016020">
    <property type="term" value="C:membrane"/>
    <property type="evidence" value="ECO:0007669"/>
    <property type="project" value="TreeGrafter"/>
</dbReference>
<dbReference type="Proteomes" id="UP000516437">
    <property type="component" value="Unassembled WGS sequence"/>
</dbReference>
<dbReference type="OrthoDB" id="1923662at2759"/>
<sequence>MRPNKSSGYVGEREREMRRELETEEEVASDLRPFSGLKKPYQAVLNGDWEAMRNFYDMYPERVVCPLTIDGLTAFHIAGYSEKTEPLQHLLGLLKPYEISAAVSKKSDHGNNVFHEVASTNNVKSAKLLIKTLLAAHGLRTLSGNNLPELRDILEDRNQLGETPLFRAAALGQTKMAKFLAELVGDKTHHFQRNDTMSILHTAVLGQHFETAIWLLGKDKTLGTRKEINDMTCLHLLAKMPSAFRSSCNMSKMQRLLYHCLPCHLDVVNDDEDNSDDDDGNEVQTPSSHSEDLESQNSKTLLQSNPQYSSGISRVYYAVWKGLAQEWPGINEVWTMKRKHVSALKLTKLLAEMDTSWANSSKVEDKPISLGKGDFLDNNVREIGVKGRRGEMKRSNTAVESEELGEEGANKRQPSRENRTPYTPLLIAASEGIVEIFDEILDVYPQALEHLSKDDESIVHMAISHRRREIFRRVKMMKRIMKHRLFSMIDKRGYTILHHVADMRNYNGGTQAGPALQLQEELQWFERVRKLVPSHYEVHRNNDGKTADELFKEQHANLLEKAERWIKETSQSCSAVAVLVATVVFTAAYTVPGGTDPKGRPVFYNSPFFLFFIIMDVVSLASSLTYVVMFLSILTSPFKQENFFKSLPRKLMIGFTLLFLSMTPTMLSFAATILLINHSEKRSLSVTLINTAVLLPVSVFALMQFPLYFALTNTMISLLKKIKKKVTPRYFFPRFFKTRKRKNYCDLT</sequence>
<feature type="transmembrane region" description="Helical" evidence="2">
    <location>
        <begin position="688"/>
        <end position="711"/>
    </location>
</feature>
<dbReference type="AlphaFoldDB" id="A0A6A1UMZ5"/>
<dbReference type="PANTHER" id="PTHR24177">
    <property type="entry name" value="CASKIN"/>
    <property type="match status" value="1"/>
</dbReference>